<proteinExistence type="predicted"/>
<organism evidence="4 5">
    <name type="scientific">Aromia moschata</name>
    <dbReference type="NCBI Taxonomy" id="1265417"/>
    <lineage>
        <taxon>Eukaryota</taxon>
        <taxon>Metazoa</taxon>
        <taxon>Ecdysozoa</taxon>
        <taxon>Arthropoda</taxon>
        <taxon>Hexapoda</taxon>
        <taxon>Insecta</taxon>
        <taxon>Pterygota</taxon>
        <taxon>Neoptera</taxon>
        <taxon>Endopterygota</taxon>
        <taxon>Coleoptera</taxon>
        <taxon>Polyphaga</taxon>
        <taxon>Cucujiformia</taxon>
        <taxon>Chrysomeloidea</taxon>
        <taxon>Cerambycidae</taxon>
        <taxon>Cerambycinae</taxon>
        <taxon>Callichromatini</taxon>
        <taxon>Aromia</taxon>
    </lineage>
</organism>
<dbReference type="AlphaFoldDB" id="A0AAV8Y5R9"/>
<evidence type="ECO:0000313" key="5">
    <source>
        <dbReference type="Proteomes" id="UP001162162"/>
    </source>
</evidence>
<dbReference type="FunFam" id="1.20.1270.50:FF:000002">
    <property type="entry name" value="Alpha-mannosidase"/>
    <property type="match status" value="1"/>
</dbReference>
<dbReference type="CDD" id="cd10810">
    <property type="entry name" value="GH38N_AMII_LAM_like"/>
    <property type="match status" value="1"/>
</dbReference>
<dbReference type="Proteomes" id="UP001162162">
    <property type="component" value="Unassembled WGS sequence"/>
</dbReference>
<protein>
    <recommendedName>
        <fullName evidence="3">Glycoside hydrolase family 38 N-terminal domain-containing protein</fullName>
    </recommendedName>
</protein>
<sequence>MAKNKMATIPILKSYNLKCHTIDSEKINVHLIPHSHDDVGWLKTVEEYYYGKHDEIQNVGVQYIIDSVLQALKRDPRRRYIQVETAFFWKWWGYQKDDKRKLFKSLVENGQIEMVGGGWSMNDEACVNYQSTINQFTWGLRLLNDTLGECGLPKIGWQIDPFGHSREQASIFKQMGFDAFFFVRLSKSTKDERKENADLEFLWKSSDSLTIFLLVFFQPTYTLLQMIFCWDYLQCSSDAINDDPESFEYNLDHKVEEFSEYIANYSKYYKTNNILFAMGGDFQYQAAERNYINIDRLIKGFQDHPDYNVFYSTPSCYYKAVSENKPNLTTFSDDFFPYAENNHAYWSGYYTSRPTIKRFERSGNNILQASQQY</sequence>
<evidence type="ECO:0000256" key="2">
    <source>
        <dbReference type="ARBA" id="ARBA00023295"/>
    </source>
</evidence>
<dbReference type="InterPro" id="IPR011330">
    <property type="entry name" value="Glyco_hydro/deAcase_b/a-brl"/>
</dbReference>
<dbReference type="PANTHER" id="PTHR11607">
    <property type="entry name" value="ALPHA-MANNOSIDASE"/>
    <property type="match status" value="1"/>
</dbReference>
<evidence type="ECO:0000313" key="4">
    <source>
        <dbReference type="EMBL" id="KAJ8946015.1"/>
    </source>
</evidence>
<dbReference type="PANTHER" id="PTHR11607:SF3">
    <property type="entry name" value="LYSOSOMAL ALPHA-MANNOSIDASE"/>
    <property type="match status" value="1"/>
</dbReference>
<dbReference type="InterPro" id="IPR000602">
    <property type="entry name" value="Glyco_hydro_38_N"/>
</dbReference>
<name>A0AAV8Y5R9_9CUCU</name>
<dbReference type="GO" id="GO:0006013">
    <property type="term" value="P:mannose metabolic process"/>
    <property type="evidence" value="ECO:0007669"/>
    <property type="project" value="InterPro"/>
</dbReference>
<dbReference type="SUPFAM" id="SSF88713">
    <property type="entry name" value="Glycoside hydrolase/deacetylase"/>
    <property type="match status" value="1"/>
</dbReference>
<dbReference type="FunFam" id="3.20.110.10:FF:000001">
    <property type="entry name" value="Alpha-mannosidase"/>
    <property type="match status" value="1"/>
</dbReference>
<dbReference type="InterPro" id="IPR037094">
    <property type="entry name" value="Glyco_hydro_38_cen_sf"/>
</dbReference>
<gene>
    <name evidence="4" type="ORF">NQ318_023261</name>
</gene>
<comment type="caution">
    <text evidence="4">The sequence shown here is derived from an EMBL/GenBank/DDBJ whole genome shotgun (WGS) entry which is preliminary data.</text>
</comment>
<dbReference type="Gene3D" id="1.20.1270.50">
    <property type="entry name" value="Glycoside hydrolase family 38, central domain"/>
    <property type="match status" value="1"/>
</dbReference>
<keyword evidence="5" id="KW-1185">Reference proteome</keyword>
<evidence type="ECO:0000256" key="1">
    <source>
        <dbReference type="ARBA" id="ARBA00022801"/>
    </source>
</evidence>
<dbReference type="EMBL" id="JAPWTK010000200">
    <property type="protein sequence ID" value="KAJ8946015.1"/>
    <property type="molecule type" value="Genomic_DNA"/>
</dbReference>
<dbReference type="InterPro" id="IPR050843">
    <property type="entry name" value="Glycosyl_Hydrlase_38"/>
</dbReference>
<dbReference type="InterPro" id="IPR027291">
    <property type="entry name" value="Glyco_hydro_38_N_sf"/>
</dbReference>
<dbReference type="Pfam" id="PF01074">
    <property type="entry name" value="Glyco_hydro_38N"/>
    <property type="match status" value="1"/>
</dbReference>
<keyword evidence="2" id="KW-0326">Glycosidase</keyword>
<dbReference type="InterPro" id="IPR028995">
    <property type="entry name" value="Glyco_hydro_57/38_cen_sf"/>
</dbReference>
<dbReference type="SUPFAM" id="SSF88688">
    <property type="entry name" value="Families 57/38 glycoside transferase middle domain"/>
    <property type="match status" value="1"/>
</dbReference>
<keyword evidence="1" id="KW-0378">Hydrolase</keyword>
<reference evidence="4" key="1">
    <citation type="journal article" date="2023" name="Insect Mol. Biol.">
        <title>Genome sequencing provides insights into the evolution of gene families encoding plant cell wall-degrading enzymes in longhorned beetles.</title>
        <authorList>
            <person name="Shin N.R."/>
            <person name="Okamura Y."/>
            <person name="Kirsch R."/>
            <person name="Pauchet Y."/>
        </authorList>
    </citation>
    <scope>NUCLEOTIDE SEQUENCE</scope>
    <source>
        <strain evidence="4">AMC_N1</strain>
    </source>
</reference>
<feature type="domain" description="Glycoside hydrolase family 38 N-terminal" evidence="3">
    <location>
        <begin position="28"/>
        <end position="339"/>
    </location>
</feature>
<accession>A0AAV8Y5R9</accession>
<dbReference type="Gene3D" id="3.20.110.10">
    <property type="entry name" value="Glycoside hydrolase 38, N terminal domain"/>
    <property type="match status" value="1"/>
</dbReference>
<evidence type="ECO:0000259" key="3">
    <source>
        <dbReference type="Pfam" id="PF01074"/>
    </source>
</evidence>
<dbReference type="GO" id="GO:0004559">
    <property type="term" value="F:alpha-mannosidase activity"/>
    <property type="evidence" value="ECO:0007669"/>
    <property type="project" value="InterPro"/>
</dbReference>
<dbReference type="GO" id="GO:0005764">
    <property type="term" value="C:lysosome"/>
    <property type="evidence" value="ECO:0007669"/>
    <property type="project" value="TreeGrafter"/>
</dbReference>